<gene>
    <name evidence="2" type="ORF">NDU88_004523</name>
</gene>
<name>A0AAV7UFY5_PLEWA</name>
<evidence type="ECO:0000313" key="2">
    <source>
        <dbReference type="EMBL" id="KAJ1187753.1"/>
    </source>
</evidence>
<evidence type="ECO:0000256" key="1">
    <source>
        <dbReference type="SAM" id="MobiDB-lite"/>
    </source>
</evidence>
<comment type="caution">
    <text evidence="2">The sequence shown here is derived from an EMBL/GenBank/DDBJ whole genome shotgun (WGS) entry which is preliminary data.</text>
</comment>
<feature type="region of interest" description="Disordered" evidence="1">
    <location>
        <begin position="1"/>
        <end position="49"/>
    </location>
</feature>
<keyword evidence="3" id="KW-1185">Reference proteome</keyword>
<sequence>MYTHNGIRYLHTQELTSPQRKGDKTVARSVGSESELATGGTGRGAPVCPLARTRRTAPHSQYLATPWLRVNEFD</sequence>
<dbReference type="AlphaFoldDB" id="A0AAV7UFY5"/>
<organism evidence="2 3">
    <name type="scientific">Pleurodeles waltl</name>
    <name type="common">Iberian ribbed newt</name>
    <dbReference type="NCBI Taxonomy" id="8319"/>
    <lineage>
        <taxon>Eukaryota</taxon>
        <taxon>Metazoa</taxon>
        <taxon>Chordata</taxon>
        <taxon>Craniata</taxon>
        <taxon>Vertebrata</taxon>
        <taxon>Euteleostomi</taxon>
        <taxon>Amphibia</taxon>
        <taxon>Batrachia</taxon>
        <taxon>Caudata</taxon>
        <taxon>Salamandroidea</taxon>
        <taxon>Salamandridae</taxon>
        <taxon>Pleurodelinae</taxon>
        <taxon>Pleurodeles</taxon>
    </lineage>
</organism>
<dbReference type="Proteomes" id="UP001066276">
    <property type="component" value="Chromosome 3_1"/>
</dbReference>
<protein>
    <submittedName>
        <fullName evidence="2">Uncharacterized protein</fullName>
    </submittedName>
</protein>
<reference evidence="2" key="1">
    <citation type="journal article" date="2022" name="bioRxiv">
        <title>Sequencing and chromosome-scale assembly of the giantPleurodeles waltlgenome.</title>
        <authorList>
            <person name="Brown T."/>
            <person name="Elewa A."/>
            <person name="Iarovenko S."/>
            <person name="Subramanian E."/>
            <person name="Araus A.J."/>
            <person name="Petzold A."/>
            <person name="Susuki M."/>
            <person name="Suzuki K.-i.T."/>
            <person name="Hayashi T."/>
            <person name="Toyoda A."/>
            <person name="Oliveira C."/>
            <person name="Osipova E."/>
            <person name="Leigh N.D."/>
            <person name="Simon A."/>
            <person name="Yun M.H."/>
        </authorList>
    </citation>
    <scope>NUCLEOTIDE SEQUENCE</scope>
    <source>
        <strain evidence="2">20211129_DDA</strain>
        <tissue evidence="2">Liver</tissue>
    </source>
</reference>
<evidence type="ECO:0000313" key="3">
    <source>
        <dbReference type="Proteomes" id="UP001066276"/>
    </source>
</evidence>
<accession>A0AAV7UFY5</accession>
<proteinExistence type="predicted"/>
<dbReference type="EMBL" id="JANPWB010000005">
    <property type="protein sequence ID" value="KAJ1187753.1"/>
    <property type="molecule type" value="Genomic_DNA"/>
</dbReference>